<dbReference type="Pfam" id="PF17900">
    <property type="entry name" value="Peptidase_M1_N"/>
    <property type="match status" value="1"/>
</dbReference>
<feature type="chain" id="PRO_5035274164" description="Aminopeptidase N" evidence="13">
    <location>
        <begin position="24"/>
        <end position="501"/>
    </location>
</feature>
<dbReference type="Pfam" id="PF01433">
    <property type="entry name" value="Peptidase_M1"/>
    <property type="match status" value="1"/>
</dbReference>
<dbReference type="GO" id="GO:0008270">
    <property type="term" value="F:zinc ion binding"/>
    <property type="evidence" value="ECO:0007669"/>
    <property type="project" value="InterPro"/>
</dbReference>
<evidence type="ECO:0000259" key="14">
    <source>
        <dbReference type="Pfam" id="PF01433"/>
    </source>
</evidence>
<dbReference type="InterPro" id="IPR045357">
    <property type="entry name" value="Aminopeptidase_N-like_N"/>
</dbReference>
<comment type="cofactor">
    <cofactor evidence="2">
        <name>Zn(2+)</name>
        <dbReference type="ChEBI" id="CHEBI:29105"/>
    </cofactor>
</comment>
<dbReference type="EC" id="3.4.11.2" evidence="4"/>
<dbReference type="GO" id="GO:0006508">
    <property type="term" value="P:proteolysis"/>
    <property type="evidence" value="ECO:0007669"/>
    <property type="project" value="UniProtKB-KW"/>
</dbReference>
<keyword evidence="8" id="KW-0378">Hydrolase</keyword>
<comment type="catalytic activity">
    <reaction evidence="1">
        <text>Release of an N-terminal amino acid, Xaa-|-Yaa- from a peptide, amide or arylamide. Xaa is preferably Ala, but may be most amino acids including Pro (slow action). When a terminal hydrophobic residue is followed by a prolyl residue, the two may be released as an intact Xaa-Pro dipeptide.</text>
        <dbReference type="EC" id="3.4.11.2"/>
    </reaction>
</comment>
<comment type="similarity">
    <text evidence="3">Belongs to the peptidase M1 family.</text>
</comment>
<evidence type="ECO:0000256" key="9">
    <source>
        <dbReference type="ARBA" id="ARBA00022833"/>
    </source>
</evidence>
<keyword evidence="13" id="KW-0732">Signal</keyword>
<evidence type="ECO:0000256" key="5">
    <source>
        <dbReference type="ARBA" id="ARBA00015611"/>
    </source>
</evidence>
<sequence>MRRALVAVTTVLAVALAGTPASATVRPRAAPAPGGPGVGDSYYPDYGNGGYDVSHYDVRLRYWPDTDKLTGTTTILARATQDLSQFNLDFALAVTSVRVNGWQASFARQGAHELVVKPARPVNAGQQLTVVVQYADTPSAVKVNGFTSWVRTSDGALAVGEPEIAWWWFPSNDHPTDKATFDIAVLVPDGTQVVSNGVMPSQPVRELSGWSRWYWRSTKPMATYLAFMAIGQYEIRTDTSVSGQPVINAYSDNLGEFADAARASVERTSEVVDWESTVFGPYPFEARGGVVTPPASMGYALEDQTRPMYDGRFFRRGSNMYVVVHENAHQWFGDSVSVADWRNIWLNEGFASYAEWLWSEAQGEGTAQELFDYTYALYPPDDPFWQVKPGDPGAQDPFHAAVYDRGAMTLHQLRLAVGDDTFFSILREWTASHRYGNATIEQFQALAEKMSGKDLDALFTTWLFTPGRPNLGSPSTMAARAIPAQPKSWQKIEETHAALHH</sequence>
<dbReference type="InterPro" id="IPR027268">
    <property type="entry name" value="Peptidase_M4/M1_CTD_sf"/>
</dbReference>
<dbReference type="GO" id="GO:0016285">
    <property type="term" value="F:alanyl aminopeptidase activity"/>
    <property type="evidence" value="ECO:0007669"/>
    <property type="project" value="UniProtKB-EC"/>
</dbReference>
<evidence type="ECO:0000256" key="10">
    <source>
        <dbReference type="ARBA" id="ARBA00023049"/>
    </source>
</evidence>
<dbReference type="InterPro" id="IPR001930">
    <property type="entry name" value="Peptidase_M1"/>
</dbReference>
<evidence type="ECO:0000256" key="7">
    <source>
        <dbReference type="ARBA" id="ARBA00022723"/>
    </source>
</evidence>
<dbReference type="InterPro" id="IPR042097">
    <property type="entry name" value="Aminopeptidase_N-like_N_sf"/>
</dbReference>
<evidence type="ECO:0000256" key="2">
    <source>
        <dbReference type="ARBA" id="ARBA00001947"/>
    </source>
</evidence>
<feature type="domain" description="Peptidase M1 membrane alanine aminopeptidase" evidence="14">
    <location>
        <begin position="318"/>
        <end position="462"/>
    </location>
</feature>
<evidence type="ECO:0000256" key="13">
    <source>
        <dbReference type="SAM" id="SignalP"/>
    </source>
</evidence>
<proteinExistence type="inferred from homology"/>
<keyword evidence="7" id="KW-0479">Metal-binding</keyword>
<dbReference type="PRINTS" id="PR00756">
    <property type="entry name" value="ALADIPTASE"/>
</dbReference>
<keyword evidence="6" id="KW-0645">Protease</keyword>
<dbReference type="EMBL" id="BOON01000031">
    <property type="protein sequence ID" value="GII23737.1"/>
    <property type="molecule type" value="Genomic_DNA"/>
</dbReference>
<feature type="signal peptide" evidence="13">
    <location>
        <begin position="1"/>
        <end position="23"/>
    </location>
</feature>
<evidence type="ECO:0000256" key="8">
    <source>
        <dbReference type="ARBA" id="ARBA00022801"/>
    </source>
</evidence>
<dbReference type="AlphaFoldDB" id="A0A8J3X0W4"/>
<dbReference type="Proteomes" id="UP000599074">
    <property type="component" value="Unassembled WGS sequence"/>
</dbReference>
<organism evidence="16 17">
    <name type="scientific">Planosporangium mesophilum</name>
    <dbReference type="NCBI Taxonomy" id="689768"/>
    <lineage>
        <taxon>Bacteria</taxon>
        <taxon>Bacillati</taxon>
        <taxon>Actinomycetota</taxon>
        <taxon>Actinomycetes</taxon>
        <taxon>Micromonosporales</taxon>
        <taxon>Micromonosporaceae</taxon>
        <taxon>Planosporangium</taxon>
    </lineage>
</organism>
<evidence type="ECO:0000256" key="11">
    <source>
        <dbReference type="ARBA" id="ARBA00029811"/>
    </source>
</evidence>
<evidence type="ECO:0000256" key="12">
    <source>
        <dbReference type="ARBA" id="ARBA00031533"/>
    </source>
</evidence>
<dbReference type="GO" id="GO:0008237">
    <property type="term" value="F:metallopeptidase activity"/>
    <property type="evidence" value="ECO:0007669"/>
    <property type="project" value="UniProtKB-KW"/>
</dbReference>
<dbReference type="Gene3D" id="2.60.40.1730">
    <property type="entry name" value="tricorn interacting facor f3 domain"/>
    <property type="match status" value="1"/>
</dbReference>
<dbReference type="InterPro" id="IPR050344">
    <property type="entry name" value="Peptidase_M1_aminopeptidases"/>
</dbReference>
<dbReference type="CDD" id="cd09603">
    <property type="entry name" value="M1_APN_like"/>
    <property type="match status" value="1"/>
</dbReference>
<gene>
    <name evidence="16" type="ORF">Pme01_33340</name>
</gene>
<dbReference type="PANTHER" id="PTHR11533">
    <property type="entry name" value="PROTEASE M1 ZINC METALLOPROTEASE"/>
    <property type="match status" value="1"/>
</dbReference>
<dbReference type="SUPFAM" id="SSF63737">
    <property type="entry name" value="Leukotriene A4 hydrolase N-terminal domain"/>
    <property type="match status" value="1"/>
</dbReference>
<feature type="domain" description="Aminopeptidase N-like N-terminal" evidence="15">
    <location>
        <begin position="54"/>
        <end position="225"/>
    </location>
</feature>
<comment type="caution">
    <text evidence="16">The sequence shown here is derived from an EMBL/GenBank/DDBJ whole genome shotgun (WGS) entry which is preliminary data.</text>
</comment>
<evidence type="ECO:0000256" key="6">
    <source>
        <dbReference type="ARBA" id="ARBA00022670"/>
    </source>
</evidence>
<evidence type="ECO:0000256" key="1">
    <source>
        <dbReference type="ARBA" id="ARBA00000098"/>
    </source>
</evidence>
<dbReference type="SUPFAM" id="SSF55486">
    <property type="entry name" value="Metalloproteases ('zincins'), catalytic domain"/>
    <property type="match status" value="1"/>
</dbReference>
<accession>A0A8J3X0W4</accession>
<evidence type="ECO:0000256" key="4">
    <source>
        <dbReference type="ARBA" id="ARBA00012564"/>
    </source>
</evidence>
<keyword evidence="9" id="KW-0862">Zinc</keyword>
<reference evidence="16" key="1">
    <citation type="submission" date="2021-01" db="EMBL/GenBank/DDBJ databases">
        <title>Whole genome shotgun sequence of Planosporangium mesophilum NBRC 109066.</title>
        <authorList>
            <person name="Komaki H."/>
            <person name="Tamura T."/>
        </authorList>
    </citation>
    <scope>NUCLEOTIDE SEQUENCE</scope>
    <source>
        <strain evidence="16">NBRC 109066</strain>
    </source>
</reference>
<evidence type="ECO:0000313" key="17">
    <source>
        <dbReference type="Proteomes" id="UP000599074"/>
    </source>
</evidence>
<evidence type="ECO:0000313" key="16">
    <source>
        <dbReference type="EMBL" id="GII23737.1"/>
    </source>
</evidence>
<name>A0A8J3X0W4_9ACTN</name>
<protein>
    <recommendedName>
        <fullName evidence="5">Aminopeptidase N</fullName>
        <ecNumber evidence="4">3.4.11.2</ecNumber>
    </recommendedName>
    <alternativeName>
        <fullName evidence="11">Alanine aminopeptidase</fullName>
    </alternativeName>
    <alternativeName>
        <fullName evidence="12">Lysyl aminopeptidase</fullName>
    </alternativeName>
</protein>
<evidence type="ECO:0000256" key="3">
    <source>
        <dbReference type="ARBA" id="ARBA00010136"/>
    </source>
</evidence>
<keyword evidence="17" id="KW-1185">Reference proteome</keyword>
<evidence type="ECO:0000259" key="15">
    <source>
        <dbReference type="Pfam" id="PF17900"/>
    </source>
</evidence>
<dbReference type="Gene3D" id="1.10.390.10">
    <property type="entry name" value="Neutral Protease Domain 2"/>
    <property type="match status" value="1"/>
</dbReference>
<keyword evidence="10" id="KW-0482">Metalloprotease</keyword>
<dbReference type="RefSeq" id="WP_239088272.1">
    <property type="nucleotide sequence ID" value="NZ_BOON01000031.1"/>
</dbReference>
<dbReference type="PANTHER" id="PTHR11533:SF297">
    <property type="entry name" value="AMINOPEPTIDASE N"/>
    <property type="match status" value="1"/>
</dbReference>
<dbReference type="InterPro" id="IPR014782">
    <property type="entry name" value="Peptidase_M1_dom"/>
</dbReference>